<dbReference type="Proteomes" id="UP000541185">
    <property type="component" value="Unassembled WGS sequence"/>
</dbReference>
<comment type="caution">
    <text evidence="2">The sequence shown here is derived from an EMBL/GenBank/DDBJ whole genome shotgun (WGS) entry which is preliminary data.</text>
</comment>
<accession>A0A848HBG1</accession>
<sequence length="449" mass="46248">MTAGRIAPVDLHACSLAALAGMIRDGAASSVAATQWQLERAARLDPQLHCFAQLDAEGALLQAEAADARRARGERLGPLHGVPLAVKENIAVRGLPLGVGIPAWRRSPCREDAAVTQRLRAAGAVLLGTLAMSEGGWAQHHAGEAAPSNPWNPAYATSGSSSGPAVAVAAGLCHAALGTDTGGSVRQPAAACGVYGLKPTWGSFPLDGVAPMAQSLDHVGLLARSAGDLDLLLSALGAPAARPEPLRVAAPAGMLDAWDLSASARTALARAIAAFQSSGVPVQVIDELSLAELEAATAAWLPLCAPAAWEAFRPRLDDLRAGPALQALLDAGRETSQARQEAASAARARWQARIDAVFAHTDVLLLPVLRHGPMQVQALRARGSDPSLVLPAMVFTAPFNLSGHPALAVPAGTNRDGAPVAIQLVGRTGAERQLVRLARVLETLENPAS</sequence>
<keyword evidence="3" id="KW-1185">Reference proteome</keyword>
<evidence type="ECO:0000313" key="2">
    <source>
        <dbReference type="EMBL" id="NML47392.1"/>
    </source>
</evidence>
<dbReference type="Gene3D" id="3.90.1300.10">
    <property type="entry name" value="Amidase signature (AS) domain"/>
    <property type="match status" value="1"/>
</dbReference>
<protein>
    <submittedName>
        <fullName evidence="2">Amidase</fullName>
    </submittedName>
</protein>
<organism evidence="2 3">
    <name type="scientific">Ramlibacter agri</name>
    <dbReference type="NCBI Taxonomy" id="2728837"/>
    <lineage>
        <taxon>Bacteria</taxon>
        <taxon>Pseudomonadati</taxon>
        <taxon>Pseudomonadota</taxon>
        <taxon>Betaproteobacteria</taxon>
        <taxon>Burkholderiales</taxon>
        <taxon>Comamonadaceae</taxon>
        <taxon>Ramlibacter</taxon>
    </lineage>
</organism>
<dbReference type="EMBL" id="JABBFX010000003">
    <property type="protein sequence ID" value="NML47392.1"/>
    <property type="molecule type" value="Genomic_DNA"/>
</dbReference>
<dbReference type="Pfam" id="PF01425">
    <property type="entry name" value="Amidase"/>
    <property type="match status" value="1"/>
</dbReference>
<dbReference type="InterPro" id="IPR000120">
    <property type="entry name" value="Amidase"/>
</dbReference>
<dbReference type="PANTHER" id="PTHR11895">
    <property type="entry name" value="TRANSAMIDASE"/>
    <property type="match status" value="1"/>
</dbReference>
<feature type="domain" description="Amidase" evidence="1">
    <location>
        <begin position="34"/>
        <end position="434"/>
    </location>
</feature>
<gene>
    <name evidence="2" type="ORF">HHL11_26825</name>
</gene>
<evidence type="ECO:0000259" key="1">
    <source>
        <dbReference type="Pfam" id="PF01425"/>
    </source>
</evidence>
<dbReference type="AlphaFoldDB" id="A0A848HBG1"/>
<reference evidence="2 3" key="1">
    <citation type="submission" date="2020-04" db="EMBL/GenBank/DDBJ databases">
        <title>Ramlibacter sp. G-1-2-2 isolated from soil.</title>
        <authorList>
            <person name="Dahal R.H."/>
        </authorList>
    </citation>
    <scope>NUCLEOTIDE SEQUENCE [LARGE SCALE GENOMIC DNA]</scope>
    <source>
        <strain evidence="2 3">G-1-2-2</strain>
    </source>
</reference>
<dbReference type="InterPro" id="IPR036928">
    <property type="entry name" value="AS_sf"/>
</dbReference>
<dbReference type="GO" id="GO:0003824">
    <property type="term" value="F:catalytic activity"/>
    <property type="evidence" value="ECO:0007669"/>
    <property type="project" value="InterPro"/>
</dbReference>
<dbReference type="SUPFAM" id="SSF75304">
    <property type="entry name" value="Amidase signature (AS) enzymes"/>
    <property type="match status" value="1"/>
</dbReference>
<evidence type="ECO:0000313" key="3">
    <source>
        <dbReference type="Proteomes" id="UP000541185"/>
    </source>
</evidence>
<dbReference type="InterPro" id="IPR023631">
    <property type="entry name" value="Amidase_dom"/>
</dbReference>
<proteinExistence type="predicted"/>
<dbReference type="RefSeq" id="WP_169421672.1">
    <property type="nucleotide sequence ID" value="NZ_JABBFX010000003.1"/>
</dbReference>
<dbReference type="PANTHER" id="PTHR11895:SF176">
    <property type="entry name" value="AMIDASE AMID-RELATED"/>
    <property type="match status" value="1"/>
</dbReference>
<name>A0A848HBG1_9BURK</name>